<feature type="compositionally biased region" description="Basic and acidic residues" evidence="1">
    <location>
        <begin position="380"/>
        <end position="393"/>
    </location>
</feature>
<organism evidence="2 3">
    <name type="scientific">Staphylotrichum tortipilum</name>
    <dbReference type="NCBI Taxonomy" id="2831512"/>
    <lineage>
        <taxon>Eukaryota</taxon>
        <taxon>Fungi</taxon>
        <taxon>Dikarya</taxon>
        <taxon>Ascomycota</taxon>
        <taxon>Pezizomycotina</taxon>
        <taxon>Sordariomycetes</taxon>
        <taxon>Sordariomycetidae</taxon>
        <taxon>Sordariales</taxon>
        <taxon>Chaetomiaceae</taxon>
        <taxon>Staphylotrichum</taxon>
    </lineage>
</organism>
<evidence type="ECO:0000313" key="2">
    <source>
        <dbReference type="EMBL" id="KAK3897479.1"/>
    </source>
</evidence>
<feature type="region of interest" description="Disordered" evidence="1">
    <location>
        <begin position="200"/>
        <end position="242"/>
    </location>
</feature>
<dbReference type="AlphaFoldDB" id="A0AAN6MC80"/>
<protein>
    <submittedName>
        <fullName evidence="2">Uncharacterized protein</fullName>
    </submittedName>
</protein>
<gene>
    <name evidence="2" type="ORF">C8A05DRAFT_38969</name>
</gene>
<feature type="compositionally biased region" description="Basic and acidic residues" evidence="1">
    <location>
        <begin position="307"/>
        <end position="316"/>
    </location>
</feature>
<reference evidence="2" key="1">
    <citation type="journal article" date="2023" name="Mol. Phylogenet. Evol.">
        <title>Genome-scale phylogeny and comparative genomics of the fungal order Sordariales.</title>
        <authorList>
            <person name="Hensen N."/>
            <person name="Bonometti L."/>
            <person name="Westerberg I."/>
            <person name="Brannstrom I.O."/>
            <person name="Guillou S."/>
            <person name="Cros-Aarteil S."/>
            <person name="Calhoun S."/>
            <person name="Haridas S."/>
            <person name="Kuo A."/>
            <person name="Mondo S."/>
            <person name="Pangilinan J."/>
            <person name="Riley R."/>
            <person name="LaButti K."/>
            <person name="Andreopoulos B."/>
            <person name="Lipzen A."/>
            <person name="Chen C."/>
            <person name="Yan M."/>
            <person name="Daum C."/>
            <person name="Ng V."/>
            <person name="Clum A."/>
            <person name="Steindorff A."/>
            <person name="Ohm R.A."/>
            <person name="Martin F."/>
            <person name="Silar P."/>
            <person name="Natvig D.O."/>
            <person name="Lalanne C."/>
            <person name="Gautier V."/>
            <person name="Ament-Velasquez S.L."/>
            <person name="Kruys A."/>
            <person name="Hutchinson M.I."/>
            <person name="Powell A.J."/>
            <person name="Barry K."/>
            <person name="Miller A.N."/>
            <person name="Grigoriev I.V."/>
            <person name="Debuchy R."/>
            <person name="Gladieux P."/>
            <person name="Hiltunen Thoren M."/>
            <person name="Johannesson H."/>
        </authorList>
    </citation>
    <scope>NUCLEOTIDE SEQUENCE</scope>
    <source>
        <strain evidence="2">CBS 103.79</strain>
    </source>
</reference>
<proteinExistence type="predicted"/>
<dbReference type="Proteomes" id="UP001303889">
    <property type="component" value="Unassembled WGS sequence"/>
</dbReference>
<accession>A0AAN6MC80</accession>
<comment type="caution">
    <text evidence="2">The sequence shown here is derived from an EMBL/GenBank/DDBJ whole genome shotgun (WGS) entry which is preliminary data.</text>
</comment>
<reference evidence="2" key="2">
    <citation type="submission" date="2023-05" db="EMBL/GenBank/DDBJ databases">
        <authorList>
            <consortium name="Lawrence Berkeley National Laboratory"/>
            <person name="Steindorff A."/>
            <person name="Hensen N."/>
            <person name="Bonometti L."/>
            <person name="Westerberg I."/>
            <person name="Brannstrom I.O."/>
            <person name="Guillou S."/>
            <person name="Cros-Aarteil S."/>
            <person name="Calhoun S."/>
            <person name="Haridas S."/>
            <person name="Kuo A."/>
            <person name="Mondo S."/>
            <person name="Pangilinan J."/>
            <person name="Riley R."/>
            <person name="Labutti K."/>
            <person name="Andreopoulos B."/>
            <person name="Lipzen A."/>
            <person name="Chen C."/>
            <person name="Yanf M."/>
            <person name="Daum C."/>
            <person name="Ng V."/>
            <person name="Clum A."/>
            <person name="Ohm R."/>
            <person name="Martin F."/>
            <person name="Silar P."/>
            <person name="Natvig D."/>
            <person name="Lalanne C."/>
            <person name="Gautier V."/>
            <person name="Ament-Velasquez S.L."/>
            <person name="Kruys A."/>
            <person name="Hutchinson M.I."/>
            <person name="Powell A.J."/>
            <person name="Barry K."/>
            <person name="Miller A.N."/>
            <person name="Grigoriev I.V."/>
            <person name="Debuchy R."/>
            <person name="Gladieux P."/>
            <person name="Thoren M.H."/>
            <person name="Johannesson H."/>
        </authorList>
    </citation>
    <scope>NUCLEOTIDE SEQUENCE</scope>
    <source>
        <strain evidence="2">CBS 103.79</strain>
    </source>
</reference>
<feature type="region of interest" description="Disordered" evidence="1">
    <location>
        <begin position="296"/>
        <end position="455"/>
    </location>
</feature>
<feature type="compositionally biased region" description="Polar residues" evidence="1">
    <location>
        <begin position="334"/>
        <end position="351"/>
    </location>
</feature>
<keyword evidence="3" id="KW-1185">Reference proteome</keyword>
<dbReference type="EMBL" id="MU856154">
    <property type="protein sequence ID" value="KAK3897479.1"/>
    <property type="molecule type" value="Genomic_DNA"/>
</dbReference>
<sequence length="455" mass="50717">MVARVRNDFPAVLINGRTYRLGAPPSEQDDVLALTRRLVNKTPAEAAQVVITEAELRRFGLVYIRLRQVPWKNRARLEAWRDAHPQEVQAWQLAGFFNRPEDEAPGYPLVLLLWPLVQQQLLLWLLLLPQLLLLLRPFLRPLGSFIPFLSPLSPLSPSPRLLLTTTTTTTSNLLSLPLFQLSPPFLASLPFLPFPLLATNRSPESSREPSPDNAMIADANPNPQPAAPPAAENPQDPIPPLRASLGSIRTEVLRLERLSNRAHSDDPYRAALSSMAHRVSDALEQADRSVTALVRKRRRHHNHHHPSSSDKDEPARRNRLHARRAQILAGIDNESGNDAANAITVDSSSDNDPAPPPAPARARERAENPQAGGARLRPRRRDDDTAQPDHDLELPAPEPPRAGPAAARRRNLPRRDEPVVKVEKKEEAEEGGEEEENKSQILRNLDEVNEDSGEV</sequence>
<feature type="compositionally biased region" description="Basic and acidic residues" evidence="1">
    <location>
        <begin position="413"/>
        <end position="427"/>
    </location>
</feature>
<evidence type="ECO:0000313" key="3">
    <source>
        <dbReference type="Proteomes" id="UP001303889"/>
    </source>
</evidence>
<evidence type="ECO:0000256" key="1">
    <source>
        <dbReference type="SAM" id="MobiDB-lite"/>
    </source>
</evidence>
<name>A0AAN6MC80_9PEZI</name>
<feature type="compositionally biased region" description="Basic residues" evidence="1">
    <location>
        <begin position="296"/>
        <end position="306"/>
    </location>
</feature>